<accession>A0A1X6YVU6</accession>
<dbReference type="CDD" id="cd14789">
    <property type="entry name" value="Tiki"/>
    <property type="match status" value="1"/>
</dbReference>
<organism evidence="2 3">
    <name type="scientific">Roseovarius halotolerans</name>
    <dbReference type="NCBI Taxonomy" id="505353"/>
    <lineage>
        <taxon>Bacteria</taxon>
        <taxon>Pseudomonadati</taxon>
        <taxon>Pseudomonadota</taxon>
        <taxon>Alphaproteobacteria</taxon>
        <taxon>Rhodobacterales</taxon>
        <taxon>Roseobacteraceae</taxon>
        <taxon>Roseovarius</taxon>
    </lineage>
</organism>
<gene>
    <name evidence="2" type="ORF">ROH8110_01588</name>
</gene>
<name>A0A1X6YVU6_9RHOB</name>
<reference evidence="2 3" key="1">
    <citation type="submission" date="2017-03" db="EMBL/GenBank/DDBJ databases">
        <authorList>
            <person name="Afonso C.L."/>
            <person name="Miller P.J."/>
            <person name="Scott M.A."/>
            <person name="Spackman E."/>
            <person name="Goraichik I."/>
            <person name="Dimitrov K.M."/>
            <person name="Suarez D.L."/>
            <person name="Swayne D.E."/>
        </authorList>
    </citation>
    <scope>NUCLEOTIDE SEQUENCE [LARGE SCALE GENOMIC DNA]</scope>
    <source>
        <strain evidence="2 3">CECT 8110</strain>
    </source>
</reference>
<feature type="chain" id="PRO_5012304506" evidence="1">
    <location>
        <begin position="20"/>
        <end position="327"/>
    </location>
</feature>
<protein>
    <submittedName>
        <fullName evidence="2">TraB family protein</fullName>
    </submittedName>
</protein>
<dbReference type="AlphaFoldDB" id="A0A1X6YVU6"/>
<keyword evidence="3" id="KW-1185">Reference proteome</keyword>
<dbReference type="PANTHER" id="PTHR40590:SF1">
    <property type="entry name" value="CYTOPLASMIC PROTEIN"/>
    <property type="match status" value="1"/>
</dbReference>
<sequence>MLRGLIILLLSLQPLAGHAGCGGADLIDALPTTERTALEAEARAMPYPEGLMWRATRGDQAITLFGTYHFAHDETRAHLDHILPIIETAEAVYLEVSNDDQTNMQTALADDPSLMFITDGPTLPDLLGESDWDLFAEEMRARAIPPFFAAKFKPVWAAMMLGIGPCEARNGAMTGAGIDKLIGEAAASQGTPTRSLEDFRAILGMLDSFPMDEQLDMIRLFFAWTGNPDDMAFTLRQRYLEQRIALIWAFSRKVSLESGGDGAAEDFARFEDLLLKKRNADWVDALARAPGERLFVAVGAAHLPGEAGVLRLLERRGFEIERLPFAP</sequence>
<dbReference type="Proteomes" id="UP000193207">
    <property type="component" value="Unassembled WGS sequence"/>
</dbReference>
<dbReference type="RefSeq" id="WP_085817225.1">
    <property type="nucleotide sequence ID" value="NZ_FWFU01000002.1"/>
</dbReference>
<evidence type="ECO:0000313" key="3">
    <source>
        <dbReference type="Proteomes" id="UP000193207"/>
    </source>
</evidence>
<feature type="signal peptide" evidence="1">
    <location>
        <begin position="1"/>
        <end position="19"/>
    </location>
</feature>
<dbReference type="Pfam" id="PF01963">
    <property type="entry name" value="TraB_PrgY_gumN"/>
    <property type="match status" value="1"/>
</dbReference>
<dbReference type="InterPro" id="IPR002816">
    <property type="entry name" value="TraB/PrgY/GumN_fam"/>
</dbReference>
<evidence type="ECO:0000256" key="1">
    <source>
        <dbReference type="SAM" id="SignalP"/>
    </source>
</evidence>
<evidence type="ECO:0000313" key="2">
    <source>
        <dbReference type="EMBL" id="SLN33136.1"/>
    </source>
</evidence>
<dbReference type="OrthoDB" id="9806326at2"/>
<dbReference type="PANTHER" id="PTHR40590">
    <property type="entry name" value="CYTOPLASMIC PROTEIN-RELATED"/>
    <property type="match status" value="1"/>
</dbReference>
<dbReference type="EMBL" id="FWFU01000002">
    <property type="protein sequence ID" value="SLN33136.1"/>
    <property type="molecule type" value="Genomic_DNA"/>
</dbReference>
<keyword evidence="1" id="KW-0732">Signal</keyword>
<dbReference type="InterPro" id="IPR047111">
    <property type="entry name" value="YbaP-like"/>
</dbReference>
<proteinExistence type="predicted"/>